<reference evidence="2 3" key="1">
    <citation type="submission" date="2021-05" db="EMBL/GenBank/DDBJ databases">
        <title>A Polyphasic approach of four new species of the genus Ohtaekwangia: Ohtaekwangia histidinii sp. nov., Ohtaekwangia cretensis sp. nov., Ohtaekwangia indiensis sp. nov., Ohtaekwangia reichenbachii sp. nov. from diverse environment.</title>
        <authorList>
            <person name="Octaviana S."/>
        </authorList>
    </citation>
    <scope>NUCLEOTIDE SEQUENCE [LARGE SCALE GENOMIC DNA]</scope>
    <source>
        <strain evidence="2 3">PWU20</strain>
    </source>
</reference>
<dbReference type="PANTHER" id="PTHR18964">
    <property type="entry name" value="ROK (REPRESSOR, ORF, KINASE) FAMILY"/>
    <property type="match status" value="1"/>
</dbReference>
<comment type="caution">
    <text evidence="2">The sequence shown here is derived from an EMBL/GenBank/DDBJ whole genome shotgun (WGS) entry which is preliminary data.</text>
</comment>
<accession>A0ABS5VZ15</accession>
<sequence length="325" mass="35274">MNKYKTRNVKVAVGIDMGGTKIKLGLIREGAIIAQSSLAASSHINLIARLAEIADKVDEMLAENNAEPTGIGIAFPGIIDSTRYKVLSKYVKYPDSQGVNFSRWAIERWNIPVALENDAKAALIGEWQFGNGRGSNNLLLITLGTGVGSAVMIDGRLLSGRNFTAGNLGGHMTINVHGKVCNCGNIGCVETEGSTWALADQVKNAPDYTDSSLSKESNIDFKHLFTHAANGDRLAQQVQDKCLKTWSLGIINLIHAFDPDRVVIGGGIMESHHILLPYIHWMITRHSWVKDNPPELVAAAHPQTAGMLGMYHLLIQGKKTLTSIL</sequence>
<evidence type="ECO:0000313" key="3">
    <source>
        <dbReference type="Proteomes" id="UP000772618"/>
    </source>
</evidence>
<dbReference type="Proteomes" id="UP000772618">
    <property type="component" value="Unassembled WGS sequence"/>
</dbReference>
<dbReference type="SUPFAM" id="SSF53067">
    <property type="entry name" value="Actin-like ATPase domain"/>
    <property type="match status" value="1"/>
</dbReference>
<dbReference type="InterPro" id="IPR043129">
    <property type="entry name" value="ATPase_NBD"/>
</dbReference>
<dbReference type="PANTHER" id="PTHR18964:SF149">
    <property type="entry name" value="BIFUNCTIONAL UDP-N-ACETYLGLUCOSAMINE 2-EPIMERASE_N-ACETYLMANNOSAMINE KINASE"/>
    <property type="match status" value="1"/>
</dbReference>
<evidence type="ECO:0000256" key="1">
    <source>
        <dbReference type="ARBA" id="ARBA00006479"/>
    </source>
</evidence>
<dbReference type="Gene3D" id="3.30.420.40">
    <property type="match status" value="2"/>
</dbReference>
<comment type="similarity">
    <text evidence="1">Belongs to the ROK (NagC/XylR) family.</text>
</comment>
<keyword evidence="3" id="KW-1185">Reference proteome</keyword>
<dbReference type="Pfam" id="PF00480">
    <property type="entry name" value="ROK"/>
    <property type="match status" value="1"/>
</dbReference>
<dbReference type="EMBL" id="JAHESD010000121">
    <property type="protein sequence ID" value="MBT1706481.1"/>
    <property type="molecule type" value="Genomic_DNA"/>
</dbReference>
<evidence type="ECO:0000313" key="2">
    <source>
        <dbReference type="EMBL" id="MBT1706481.1"/>
    </source>
</evidence>
<name>A0ABS5VZ15_9BACT</name>
<dbReference type="InterPro" id="IPR000600">
    <property type="entry name" value="ROK"/>
</dbReference>
<proteinExistence type="inferred from homology"/>
<gene>
    <name evidence="2" type="ORF">KK060_24620</name>
</gene>
<organism evidence="2 3">
    <name type="scientific">Chryseosolibacter indicus</name>
    <dbReference type="NCBI Taxonomy" id="2782351"/>
    <lineage>
        <taxon>Bacteria</taxon>
        <taxon>Pseudomonadati</taxon>
        <taxon>Bacteroidota</taxon>
        <taxon>Cytophagia</taxon>
        <taxon>Cytophagales</taxon>
        <taxon>Chryseotaleaceae</taxon>
        <taxon>Chryseosolibacter</taxon>
    </lineage>
</organism>
<protein>
    <submittedName>
        <fullName evidence="2">ROK family protein</fullName>
    </submittedName>
</protein>